<dbReference type="Proteomes" id="UP000199580">
    <property type="component" value="Unassembled WGS sequence"/>
</dbReference>
<gene>
    <name evidence="2" type="ORF">SAMN04487935_1598</name>
</gene>
<evidence type="ECO:0000259" key="1">
    <source>
        <dbReference type="Pfam" id="PF09603"/>
    </source>
</evidence>
<keyword evidence="3" id="KW-1185">Reference proteome</keyword>
<dbReference type="AlphaFoldDB" id="A0A1G8W1C3"/>
<feature type="domain" description="Fibrobacter succinogenes major paralogous" evidence="1">
    <location>
        <begin position="30"/>
        <end position="208"/>
    </location>
</feature>
<dbReference type="RefSeq" id="WP_091393568.1">
    <property type="nucleotide sequence ID" value="NZ_BKAI01000003.1"/>
</dbReference>
<reference evidence="2 3" key="1">
    <citation type="submission" date="2016-10" db="EMBL/GenBank/DDBJ databases">
        <authorList>
            <person name="de Groot N.N."/>
        </authorList>
    </citation>
    <scope>NUCLEOTIDE SEQUENCE [LARGE SCALE GENOMIC DNA]</scope>
    <source>
        <strain evidence="2 3">CGMCC 1.10076</strain>
    </source>
</reference>
<accession>A0A1G8W1C3</accession>
<dbReference type="InterPro" id="IPR011871">
    <property type="entry name" value="Fib_succ_major"/>
</dbReference>
<proteinExistence type="predicted"/>
<protein>
    <submittedName>
        <fullName evidence="2">Major paralogous domain-containing protein</fullName>
    </submittedName>
</protein>
<dbReference type="OrthoDB" id="9805760at2"/>
<sequence>MNPSFFHTIFFTSFFIILFGCSKSQEPTTIKIGNQEWTTKNLDVVTFRNGDTIPESKSDSDWKNSWEESKPAWCYYDNDPKNGQKYGKLYNWYALNDPRGIAPKGYHLPSKAEWDSLISYLGGDKIAGKKIKITVDGNGTNESGFLGLLGGLRYANSGFTNVGKGGGWWRHTEGDTYNAWFYYISYSSDYLLSHNFDKGMGISIRCLRD</sequence>
<dbReference type="Pfam" id="PF09603">
    <property type="entry name" value="Fib_succ_major"/>
    <property type="match status" value="1"/>
</dbReference>
<dbReference type="NCBIfam" id="TIGR02145">
    <property type="entry name" value="Fib_succ_major"/>
    <property type="match status" value="1"/>
</dbReference>
<organism evidence="2 3">
    <name type="scientific">Flavobacterium noncentrifugens</name>
    <dbReference type="NCBI Taxonomy" id="1128970"/>
    <lineage>
        <taxon>Bacteria</taxon>
        <taxon>Pseudomonadati</taxon>
        <taxon>Bacteroidota</taxon>
        <taxon>Flavobacteriia</taxon>
        <taxon>Flavobacteriales</taxon>
        <taxon>Flavobacteriaceae</taxon>
        <taxon>Flavobacterium</taxon>
    </lineage>
</organism>
<dbReference type="EMBL" id="FNEZ01000002">
    <property type="protein sequence ID" value="SDJ71853.1"/>
    <property type="molecule type" value="Genomic_DNA"/>
</dbReference>
<name>A0A1G8W1C3_9FLAO</name>
<evidence type="ECO:0000313" key="2">
    <source>
        <dbReference type="EMBL" id="SDJ71853.1"/>
    </source>
</evidence>
<evidence type="ECO:0000313" key="3">
    <source>
        <dbReference type="Proteomes" id="UP000199580"/>
    </source>
</evidence>